<keyword evidence="2" id="KW-0805">Transcription regulation</keyword>
<reference evidence="6 7" key="1">
    <citation type="submission" date="2021-03" db="EMBL/GenBank/DDBJ databases">
        <title>Genomic Encyclopedia of Type Strains, Phase III (KMG-III): the genomes of soil and plant-associated and newly described type strains.</title>
        <authorList>
            <person name="Whitman W."/>
        </authorList>
    </citation>
    <scope>NUCLEOTIDE SEQUENCE [LARGE SCALE GENOMIC DNA]</scope>
    <source>
        <strain evidence="6 7">IMMIB AFH-6</strain>
    </source>
</reference>
<feature type="domain" description="HTH lysR-type" evidence="5">
    <location>
        <begin position="9"/>
        <end position="66"/>
    </location>
</feature>
<dbReference type="PANTHER" id="PTHR30118">
    <property type="entry name" value="HTH-TYPE TRANSCRIPTIONAL REGULATOR LEUO-RELATED"/>
    <property type="match status" value="1"/>
</dbReference>
<keyword evidence="4" id="KW-0804">Transcription</keyword>
<evidence type="ECO:0000256" key="4">
    <source>
        <dbReference type="ARBA" id="ARBA00023163"/>
    </source>
</evidence>
<protein>
    <submittedName>
        <fullName evidence="6">DNA-binding transcriptional LysR family regulator</fullName>
    </submittedName>
</protein>
<gene>
    <name evidence="6" type="ORF">J2851_004314</name>
</gene>
<dbReference type="PANTHER" id="PTHR30118:SF15">
    <property type="entry name" value="TRANSCRIPTIONAL REGULATORY PROTEIN"/>
    <property type="match status" value="1"/>
</dbReference>
<dbReference type="InterPro" id="IPR037402">
    <property type="entry name" value="YidZ_PBP2"/>
</dbReference>
<dbReference type="SUPFAM" id="SSF53850">
    <property type="entry name" value="Periplasmic binding protein-like II"/>
    <property type="match status" value="1"/>
</dbReference>
<name>A0ABS4SPP2_9PROT</name>
<evidence type="ECO:0000259" key="5">
    <source>
        <dbReference type="PROSITE" id="PS50931"/>
    </source>
</evidence>
<dbReference type="EMBL" id="JAGINP010000016">
    <property type="protein sequence ID" value="MBP2294524.1"/>
    <property type="molecule type" value="Genomic_DNA"/>
</dbReference>
<dbReference type="InterPro" id="IPR036388">
    <property type="entry name" value="WH-like_DNA-bd_sf"/>
</dbReference>
<dbReference type="SUPFAM" id="SSF46785">
    <property type="entry name" value="Winged helix' DNA-binding domain"/>
    <property type="match status" value="1"/>
</dbReference>
<dbReference type="InterPro" id="IPR000847">
    <property type="entry name" value="LysR_HTH_N"/>
</dbReference>
<evidence type="ECO:0000256" key="2">
    <source>
        <dbReference type="ARBA" id="ARBA00023015"/>
    </source>
</evidence>
<dbReference type="Proteomes" id="UP000781958">
    <property type="component" value="Unassembled WGS sequence"/>
</dbReference>
<dbReference type="PRINTS" id="PR00039">
    <property type="entry name" value="HTHLYSR"/>
</dbReference>
<comment type="similarity">
    <text evidence="1">Belongs to the LysR transcriptional regulatory family.</text>
</comment>
<evidence type="ECO:0000313" key="6">
    <source>
        <dbReference type="EMBL" id="MBP2294524.1"/>
    </source>
</evidence>
<dbReference type="InterPro" id="IPR050389">
    <property type="entry name" value="LysR-type_TF"/>
</dbReference>
<accession>A0ABS4SPP2</accession>
<dbReference type="GO" id="GO:0003677">
    <property type="term" value="F:DNA binding"/>
    <property type="evidence" value="ECO:0007669"/>
    <property type="project" value="UniProtKB-KW"/>
</dbReference>
<evidence type="ECO:0000256" key="1">
    <source>
        <dbReference type="ARBA" id="ARBA00009437"/>
    </source>
</evidence>
<sequence length="309" mass="33237">MREVNLAGIDLNLLVALAALLDERNVTRAAGRVGLSQPAMSRALGRLRALFGDKLLVRTAAGLEPTPRAEALAAPLARVLAEVGRMVQPPDFDPAAQTGTVRIATVDYQTVVLLPRLLAHFAEVAPNLDVEVVLHGPAAEEGIASGTIDLAIGVFDVAEAGYYQQTLYREDFACVVRADHPALQDGPMTAERFAGLRHAFLTVGRDSSRAGFVDAALDRLGLARRIVLRTPHFLAAPLIVAESDLVLTLPRRLAEHLRAMVPLAVFDPPVPMPAFAITQLWHERRHGDPAHAWLRAAVLTCAAAPRPTT</sequence>
<dbReference type="Pfam" id="PF03466">
    <property type="entry name" value="LysR_substrate"/>
    <property type="match status" value="1"/>
</dbReference>
<dbReference type="PROSITE" id="PS50931">
    <property type="entry name" value="HTH_LYSR"/>
    <property type="match status" value="1"/>
</dbReference>
<evidence type="ECO:0000256" key="3">
    <source>
        <dbReference type="ARBA" id="ARBA00023125"/>
    </source>
</evidence>
<dbReference type="InterPro" id="IPR005119">
    <property type="entry name" value="LysR_subst-bd"/>
</dbReference>
<organism evidence="6 7">
    <name type="scientific">Azospirillum rugosum</name>
    <dbReference type="NCBI Taxonomy" id="416170"/>
    <lineage>
        <taxon>Bacteria</taxon>
        <taxon>Pseudomonadati</taxon>
        <taxon>Pseudomonadota</taxon>
        <taxon>Alphaproteobacteria</taxon>
        <taxon>Rhodospirillales</taxon>
        <taxon>Azospirillaceae</taxon>
        <taxon>Azospirillum</taxon>
    </lineage>
</organism>
<dbReference type="CDD" id="cd08417">
    <property type="entry name" value="PBP2_Nitroaromatics_like"/>
    <property type="match status" value="1"/>
</dbReference>
<keyword evidence="7" id="KW-1185">Reference proteome</keyword>
<proteinExistence type="inferred from homology"/>
<dbReference type="RefSeq" id="WP_209768729.1">
    <property type="nucleotide sequence ID" value="NZ_JAGINP010000016.1"/>
</dbReference>
<dbReference type="Gene3D" id="3.40.190.10">
    <property type="entry name" value="Periplasmic binding protein-like II"/>
    <property type="match status" value="2"/>
</dbReference>
<comment type="caution">
    <text evidence="6">The sequence shown here is derived from an EMBL/GenBank/DDBJ whole genome shotgun (WGS) entry which is preliminary data.</text>
</comment>
<evidence type="ECO:0000313" key="7">
    <source>
        <dbReference type="Proteomes" id="UP000781958"/>
    </source>
</evidence>
<keyword evidence="3 6" id="KW-0238">DNA-binding</keyword>
<dbReference type="InterPro" id="IPR036390">
    <property type="entry name" value="WH_DNA-bd_sf"/>
</dbReference>
<dbReference type="Pfam" id="PF00126">
    <property type="entry name" value="HTH_1"/>
    <property type="match status" value="1"/>
</dbReference>
<dbReference type="Gene3D" id="1.10.10.10">
    <property type="entry name" value="Winged helix-like DNA-binding domain superfamily/Winged helix DNA-binding domain"/>
    <property type="match status" value="1"/>
</dbReference>